<proteinExistence type="predicted"/>
<sequence length="357" mass="38836">MLRRASRSASSSLWSGDVSRPIVVFPIALGFLTLGAIFYSRHTIVTEKELLSRITDDTPISRFYGPGSWWAWLITLGMTHGRMGIGLLMMSEISEEWDYDLLGASGYIVAASIDVILKSRAIAQLGAAANESALVPALLCAERVVSLGTGSSLFTVVTTILVRGGRSRAVIAVVPLIFAITASWFTLRAHQAISHAAPVLWCGLHDGTAAKRWSISFTSVDFPASLLDLITVLPEVYMSRDYWIRAALVGAALTALVRAEGNVMSFSILVPGLALFPTILLGCLFVIEVLQWLGLWVVFWGPIHILAFFPQMGYFPLTKMSVMDVDQLAALLGIGFIAIIRSGRRALKALRNRVNPS</sequence>
<organism evidence="2 3">
    <name type="scientific">Mycena sanguinolenta</name>
    <dbReference type="NCBI Taxonomy" id="230812"/>
    <lineage>
        <taxon>Eukaryota</taxon>
        <taxon>Fungi</taxon>
        <taxon>Dikarya</taxon>
        <taxon>Basidiomycota</taxon>
        <taxon>Agaricomycotina</taxon>
        <taxon>Agaricomycetes</taxon>
        <taxon>Agaricomycetidae</taxon>
        <taxon>Agaricales</taxon>
        <taxon>Marasmiineae</taxon>
        <taxon>Mycenaceae</taxon>
        <taxon>Mycena</taxon>
    </lineage>
</organism>
<feature type="transmembrane region" description="Helical" evidence="1">
    <location>
        <begin position="328"/>
        <end position="347"/>
    </location>
</feature>
<dbReference type="Proteomes" id="UP000623467">
    <property type="component" value="Unassembled WGS sequence"/>
</dbReference>
<feature type="transmembrane region" description="Helical" evidence="1">
    <location>
        <begin position="266"/>
        <end position="287"/>
    </location>
</feature>
<dbReference type="EMBL" id="JACAZH010000009">
    <property type="protein sequence ID" value="KAF7358603.1"/>
    <property type="molecule type" value="Genomic_DNA"/>
</dbReference>
<name>A0A8H7D4M0_9AGAR</name>
<evidence type="ECO:0000256" key="1">
    <source>
        <dbReference type="SAM" id="Phobius"/>
    </source>
</evidence>
<feature type="transmembrane region" description="Helical" evidence="1">
    <location>
        <begin position="293"/>
        <end position="316"/>
    </location>
</feature>
<dbReference type="OrthoDB" id="3550824at2759"/>
<keyword evidence="1" id="KW-1133">Transmembrane helix</keyword>
<comment type="caution">
    <text evidence="2">The sequence shown here is derived from an EMBL/GenBank/DDBJ whole genome shotgun (WGS) entry which is preliminary data.</text>
</comment>
<evidence type="ECO:0000313" key="3">
    <source>
        <dbReference type="Proteomes" id="UP000623467"/>
    </source>
</evidence>
<gene>
    <name evidence="2" type="ORF">MSAN_01198900</name>
</gene>
<accession>A0A8H7D4M0</accession>
<feature type="transmembrane region" description="Helical" evidence="1">
    <location>
        <begin position="21"/>
        <end position="40"/>
    </location>
</feature>
<dbReference type="AlphaFoldDB" id="A0A8H7D4M0"/>
<protein>
    <submittedName>
        <fullName evidence="2">Uncharacterized protein</fullName>
    </submittedName>
</protein>
<reference evidence="2" key="1">
    <citation type="submission" date="2020-05" db="EMBL/GenBank/DDBJ databases">
        <title>Mycena genomes resolve the evolution of fungal bioluminescence.</title>
        <authorList>
            <person name="Tsai I.J."/>
        </authorList>
    </citation>
    <scope>NUCLEOTIDE SEQUENCE</scope>
    <source>
        <strain evidence="2">160909Yilan</strain>
    </source>
</reference>
<keyword evidence="1" id="KW-0812">Transmembrane</keyword>
<keyword evidence="3" id="KW-1185">Reference proteome</keyword>
<evidence type="ECO:0000313" key="2">
    <source>
        <dbReference type="EMBL" id="KAF7358603.1"/>
    </source>
</evidence>
<feature type="transmembrane region" description="Helical" evidence="1">
    <location>
        <begin position="169"/>
        <end position="187"/>
    </location>
</feature>
<keyword evidence="1" id="KW-0472">Membrane</keyword>